<evidence type="ECO:0000256" key="2">
    <source>
        <dbReference type="SAM" id="Coils"/>
    </source>
</evidence>
<reference evidence="3" key="1">
    <citation type="submission" date="2021-01" db="EMBL/GenBank/DDBJ databases">
        <authorList>
            <consortium name="Genoscope - CEA"/>
            <person name="William W."/>
        </authorList>
    </citation>
    <scope>NUCLEOTIDE SEQUENCE</scope>
</reference>
<feature type="repeat" description="WD" evidence="1">
    <location>
        <begin position="430"/>
        <end position="465"/>
    </location>
</feature>
<feature type="repeat" description="WD" evidence="1">
    <location>
        <begin position="685"/>
        <end position="713"/>
    </location>
</feature>
<keyword evidence="4" id="KW-1185">Reference proteome</keyword>
<dbReference type="EMBL" id="CAJJDM010000081">
    <property type="protein sequence ID" value="CAD8087509.1"/>
    <property type="molecule type" value="Genomic_DNA"/>
</dbReference>
<dbReference type="OMA" id="QETEYES"/>
<dbReference type="SMART" id="SM00320">
    <property type="entry name" value="WD40"/>
    <property type="match status" value="6"/>
</dbReference>
<dbReference type="PANTHER" id="PTHR32215:SF0">
    <property type="entry name" value="CILIA- AND FLAGELLA-ASSOCIATED PROTEIN 57"/>
    <property type="match status" value="1"/>
</dbReference>
<organism evidence="3 4">
    <name type="scientific">Paramecium primaurelia</name>
    <dbReference type="NCBI Taxonomy" id="5886"/>
    <lineage>
        <taxon>Eukaryota</taxon>
        <taxon>Sar</taxon>
        <taxon>Alveolata</taxon>
        <taxon>Ciliophora</taxon>
        <taxon>Intramacronucleata</taxon>
        <taxon>Oligohymenophorea</taxon>
        <taxon>Peniculida</taxon>
        <taxon>Parameciidae</taxon>
        <taxon>Paramecium</taxon>
    </lineage>
</organism>
<protein>
    <submittedName>
        <fullName evidence="3">Uncharacterized protein</fullName>
    </submittedName>
</protein>
<dbReference type="InterPro" id="IPR052993">
    <property type="entry name" value="CFA-57"/>
</dbReference>
<dbReference type="InterPro" id="IPR001680">
    <property type="entry name" value="WD40_rpt"/>
</dbReference>
<feature type="coiled-coil region" evidence="2">
    <location>
        <begin position="968"/>
        <end position="1030"/>
    </location>
</feature>
<comment type="caution">
    <text evidence="3">The sequence shown here is derived from an EMBL/GenBank/DDBJ whole genome shotgun (WGS) entry which is preliminary data.</text>
</comment>
<evidence type="ECO:0000256" key="1">
    <source>
        <dbReference type="PROSITE-ProRule" id="PRU00221"/>
    </source>
</evidence>
<dbReference type="PANTHER" id="PTHR32215">
    <property type="entry name" value="CILIA- AND FLAGELLA-ASSOCIATED PROTEIN 57"/>
    <property type="match status" value="1"/>
</dbReference>
<proteinExistence type="predicted"/>
<feature type="coiled-coil region" evidence="2">
    <location>
        <begin position="1216"/>
        <end position="1264"/>
    </location>
</feature>
<evidence type="ECO:0000313" key="4">
    <source>
        <dbReference type="Proteomes" id="UP000688137"/>
    </source>
</evidence>
<evidence type="ECO:0000313" key="3">
    <source>
        <dbReference type="EMBL" id="CAD8087509.1"/>
    </source>
</evidence>
<keyword evidence="1" id="KW-0853">WD repeat</keyword>
<keyword evidence="2" id="KW-0175">Coiled coil</keyword>
<name>A0A8S1N8K8_PARPR</name>
<dbReference type="PROSITE" id="PS50082">
    <property type="entry name" value="WD_REPEATS_2"/>
    <property type="match status" value="2"/>
</dbReference>
<feature type="coiled-coil region" evidence="2">
    <location>
        <begin position="766"/>
        <end position="884"/>
    </location>
</feature>
<dbReference type="Proteomes" id="UP000688137">
    <property type="component" value="Unassembled WGS sequence"/>
</dbReference>
<gene>
    <name evidence="3" type="ORF">PPRIM_AZ9-3.1.T0780235</name>
</gene>
<accession>A0A8S1N8K8</accession>
<sequence length="1307" mass="152452">MEDQWFLNGKKVIKQQMLSKSSHQIINGVSITLEASFGCLQNPIRKNCMFVNDDTLMFISGKHIVLYDIIRKRQTYIMKSAEDEVVQALSFHVSHGQKLFIAIAFKSTSKILPTVKVYNRKKKRFYQCVHSHLLPNSNIHEILFINDGKHLISLSTQEDGYGMSLFAVSKEVSLSYTLIKQKINMLESISDFEFFLIGPQFLTSYKYQADISGLEIQNNLITVLELQLDENIVGVCYNSEKKYAIVATSKNNLIMIKGDKNVAKFELQTQQKESNHLLQQINKDKNKPTEQEKLVNVRISTIAKTNKGFIIGLIGKPALQVYEIEQDASEQEQYILNLVGSYFIKDEHIYGIHQIHLATDEMYAALTVIYFNRSAYQVALGSQQVLNNIVSCEQILENYQGKLELFTFNLAIVEALKSVQKDPFEPLFEKGVHKGTIFNIATTPMRSIIASVCDDKNIKFWDYSNDFKEMFSHQFHETPLSVAIHPLSYQCAIGFKDGLRFYFILDDDLKLVHNETTKVCNALTYSEGGHILAAANGNQIQLYNPLTYKMINVLPNHQTNLKDLLFIDRDNLLISQCQFGILYVWNLLSGERILEHAQKQNKYQSLCYDFEYDLVIGVSDQKLKVYHEKGQNMVLEVDTSPTQFSAICISHRYNAIFFGTTQGSIRVYSYPFYHFNPKMMESIEIPVHQLAVTAIKVSPDNSYLISSSIDGSIFFSKIKQFINGEEITQLDLITRGDIENKITNTFALNSLCLCSTTAQEIRQEQLKELEYRLQNFKSDIDDAKEVQLNNNDYKLKKIRDEHTKEIQKVQDLLSQTIQQSDAKNNKIKEDKKNLISTSKKTIEEMNEQNSKKLLQIYDIRDKLNEKLQNIIKQQDEERRLVNQEYQQSISQVDDEYCQKYQDLFNRFSQAMSNMKLDQRKFKEVLQQSEKDYETFYKESQQSLKAKLEEFNTQTEILRSSISRFKKEIVRYQNRKEILHNLKKETEESLQSLRQELKGYEEKHKMMLADLREKEKLINQREQQIKDFRMKNVHLQNFQKVYDYRVNTLKDEREPLMDHLKNMEKHVKNLYNELIEESGLKQSRIEEERKLITDLNIFKNQLKSALTVLSLSKRNMENFKSSIQTLINSDTGDWPEKLEELYHMVQKENSKAITIKNPVFQETLKDMQKDPLQQQIDQSQQNAIYKALSSQKQYLQQSLSEVEASVKYQLGQREVAYDTIQDQNKHLIKQCKELREKKQELKSQLDSMNKEYREKKRELNSQGIEIPEENEDDNQFARTYATTFTSITRTPGTKSQQNFRTKIIRNIG</sequence>
<dbReference type="Pfam" id="PF00400">
    <property type="entry name" value="WD40"/>
    <property type="match status" value="2"/>
</dbReference>